<gene>
    <name evidence="1" type="ORF">AVEN_66512_1</name>
</gene>
<reference evidence="1 2" key="1">
    <citation type="journal article" date="2019" name="Sci. Rep.">
        <title>Orb-weaving spider Araneus ventricosus genome elucidates the spidroin gene catalogue.</title>
        <authorList>
            <person name="Kono N."/>
            <person name="Nakamura H."/>
            <person name="Ohtoshi R."/>
            <person name="Moran D.A.P."/>
            <person name="Shinohara A."/>
            <person name="Yoshida Y."/>
            <person name="Fujiwara M."/>
            <person name="Mori M."/>
            <person name="Tomita M."/>
            <person name="Arakawa K."/>
        </authorList>
    </citation>
    <scope>NUCLEOTIDE SEQUENCE [LARGE SCALE GENOMIC DNA]</scope>
</reference>
<comment type="caution">
    <text evidence="1">The sequence shown here is derived from an EMBL/GenBank/DDBJ whole genome shotgun (WGS) entry which is preliminary data.</text>
</comment>
<dbReference type="AlphaFoldDB" id="A0A4Y2EB20"/>
<sequence length="112" mass="12837">MKFKAIVKICKCAYEIFNKRIVEILDVLMYEGIQVKFFRQYNLPDKNVFETLSRLGKQEEDTQQAKLIAGRSHTACGNRREKVTGSQEAFSVQIPSFVMLSPSQQKGETSEI</sequence>
<name>A0A4Y2EB20_ARAVE</name>
<organism evidence="1 2">
    <name type="scientific">Araneus ventricosus</name>
    <name type="common">Orbweaver spider</name>
    <name type="synonym">Epeira ventricosa</name>
    <dbReference type="NCBI Taxonomy" id="182803"/>
    <lineage>
        <taxon>Eukaryota</taxon>
        <taxon>Metazoa</taxon>
        <taxon>Ecdysozoa</taxon>
        <taxon>Arthropoda</taxon>
        <taxon>Chelicerata</taxon>
        <taxon>Arachnida</taxon>
        <taxon>Araneae</taxon>
        <taxon>Araneomorphae</taxon>
        <taxon>Entelegynae</taxon>
        <taxon>Araneoidea</taxon>
        <taxon>Araneidae</taxon>
        <taxon>Araneus</taxon>
    </lineage>
</organism>
<evidence type="ECO:0000313" key="2">
    <source>
        <dbReference type="Proteomes" id="UP000499080"/>
    </source>
</evidence>
<accession>A0A4Y2EB20</accession>
<dbReference type="EMBL" id="BGPR01000557">
    <property type="protein sequence ID" value="GBM26272.1"/>
    <property type="molecule type" value="Genomic_DNA"/>
</dbReference>
<keyword evidence="2" id="KW-1185">Reference proteome</keyword>
<dbReference type="Proteomes" id="UP000499080">
    <property type="component" value="Unassembled WGS sequence"/>
</dbReference>
<protein>
    <submittedName>
        <fullName evidence="1">Uncharacterized protein</fullName>
    </submittedName>
</protein>
<proteinExistence type="predicted"/>
<evidence type="ECO:0000313" key="1">
    <source>
        <dbReference type="EMBL" id="GBM26272.1"/>
    </source>
</evidence>